<comment type="similarity">
    <text evidence="5">Belongs to the SCAMP family.</text>
</comment>
<dbReference type="OrthoDB" id="242866at2759"/>
<evidence type="ECO:0000256" key="4">
    <source>
        <dbReference type="ARBA" id="ARBA00023136"/>
    </source>
</evidence>
<gene>
    <name evidence="7" type="ORF">A3Q56_04618</name>
</gene>
<protein>
    <recommendedName>
        <fullName evidence="5">Secretory carrier-associated membrane protein</fullName>
        <shortName evidence="5">Secretory carrier membrane protein</shortName>
    </recommendedName>
</protein>
<dbReference type="Proteomes" id="UP000078046">
    <property type="component" value="Unassembled WGS sequence"/>
</dbReference>
<evidence type="ECO:0000256" key="3">
    <source>
        <dbReference type="ARBA" id="ARBA00022989"/>
    </source>
</evidence>
<evidence type="ECO:0000256" key="1">
    <source>
        <dbReference type="ARBA" id="ARBA00004141"/>
    </source>
</evidence>
<evidence type="ECO:0000256" key="6">
    <source>
        <dbReference type="SAM" id="MobiDB-lite"/>
    </source>
</evidence>
<feature type="transmembrane region" description="Helical" evidence="5">
    <location>
        <begin position="213"/>
        <end position="237"/>
    </location>
</feature>
<name>A0A177B1N4_9BILA</name>
<feature type="compositionally biased region" description="Basic and acidic residues" evidence="6">
    <location>
        <begin position="1"/>
        <end position="54"/>
    </location>
</feature>
<comment type="subcellular location">
    <subcellularLocation>
        <location evidence="1 5">Membrane</location>
        <topology evidence="1 5">Multi-pass membrane protein</topology>
    </subcellularLocation>
</comment>
<accession>A0A177B1N4</accession>
<keyword evidence="8" id="KW-1185">Reference proteome</keyword>
<proteinExistence type="inferred from homology"/>
<dbReference type="GO" id="GO:0032588">
    <property type="term" value="C:trans-Golgi network membrane"/>
    <property type="evidence" value="ECO:0007669"/>
    <property type="project" value="TreeGrafter"/>
</dbReference>
<keyword evidence="4 5" id="KW-0472">Membrane</keyword>
<feature type="transmembrane region" description="Helical" evidence="5">
    <location>
        <begin position="136"/>
        <end position="161"/>
    </location>
</feature>
<feature type="region of interest" description="Disordered" evidence="6">
    <location>
        <begin position="1"/>
        <end position="75"/>
    </location>
</feature>
<evidence type="ECO:0000256" key="5">
    <source>
        <dbReference type="RuleBase" id="RU363122"/>
    </source>
</evidence>
<keyword evidence="3 5" id="KW-1133">Transmembrane helix</keyword>
<dbReference type="GO" id="GO:0015031">
    <property type="term" value="P:protein transport"/>
    <property type="evidence" value="ECO:0007669"/>
    <property type="project" value="InterPro"/>
</dbReference>
<feature type="compositionally biased region" description="Polar residues" evidence="6">
    <location>
        <begin position="55"/>
        <end position="75"/>
    </location>
</feature>
<dbReference type="EMBL" id="LWCA01000609">
    <property type="protein sequence ID" value="OAF67642.1"/>
    <property type="molecule type" value="Genomic_DNA"/>
</dbReference>
<dbReference type="AlphaFoldDB" id="A0A177B1N4"/>
<evidence type="ECO:0000313" key="7">
    <source>
        <dbReference type="EMBL" id="OAF67642.1"/>
    </source>
</evidence>
<dbReference type="Pfam" id="PF04144">
    <property type="entry name" value="SCAMP"/>
    <property type="match status" value="1"/>
</dbReference>
<dbReference type="PANTHER" id="PTHR10687">
    <property type="entry name" value="SECRETORY CARRIER-ASSOCIATED MEMBRANE PROTEIN SCAMP"/>
    <property type="match status" value="1"/>
</dbReference>
<sequence>MSKFDDDPFADPKDLYRQREERRKNEENEKLEAKNREMEMKRIEEETRAKEESKLSFQSNNQNYGLSGNMDQQSNNPYNMAAPNYEQTNVDIPATTELSQTDKDRVPNFPPIPTCGVIRPIFYQNISIDIPVAYQFIVLLAFRVWMAYSILLTTSILWNVISFGASLGSDAGISTNNAGSGFGLSILWFLLFIPLTYIFWFRTLYRAFRKDSSLMFFSFFIIAACFFIVLVVIMFGVEGSGYSGVIYGVTLASRKLGSLKFSGTMMIISGVLFGILNIANVYILMKVHFFYRHSEASFQKAQGEFFTNVMSNPAARQAATNAAVSGVNSQFNGRN</sequence>
<reference evidence="7 8" key="1">
    <citation type="submission" date="2016-04" db="EMBL/GenBank/DDBJ databases">
        <title>The genome of Intoshia linei affirms orthonectids as highly simplified spiralians.</title>
        <authorList>
            <person name="Mikhailov K.V."/>
            <person name="Slusarev G.S."/>
            <person name="Nikitin M.A."/>
            <person name="Logacheva M.D."/>
            <person name="Penin A."/>
            <person name="Aleoshin V."/>
            <person name="Panchin Y.V."/>
        </authorList>
    </citation>
    <scope>NUCLEOTIDE SEQUENCE [LARGE SCALE GENOMIC DNA]</scope>
    <source>
        <strain evidence="7">Intl2013</strain>
        <tissue evidence="7">Whole animal</tissue>
    </source>
</reference>
<keyword evidence="5" id="KW-0813">Transport</keyword>
<feature type="transmembrane region" description="Helical" evidence="5">
    <location>
        <begin position="181"/>
        <end position="201"/>
    </location>
</feature>
<dbReference type="InterPro" id="IPR007273">
    <property type="entry name" value="SCAMP"/>
</dbReference>
<feature type="transmembrane region" description="Helical" evidence="5">
    <location>
        <begin position="261"/>
        <end position="284"/>
    </location>
</feature>
<keyword evidence="2 5" id="KW-0812">Transmembrane</keyword>
<evidence type="ECO:0000256" key="2">
    <source>
        <dbReference type="ARBA" id="ARBA00022692"/>
    </source>
</evidence>
<organism evidence="7 8">
    <name type="scientific">Intoshia linei</name>
    <dbReference type="NCBI Taxonomy" id="1819745"/>
    <lineage>
        <taxon>Eukaryota</taxon>
        <taxon>Metazoa</taxon>
        <taxon>Spiralia</taxon>
        <taxon>Lophotrochozoa</taxon>
        <taxon>Mesozoa</taxon>
        <taxon>Orthonectida</taxon>
        <taxon>Rhopaluridae</taxon>
        <taxon>Intoshia</taxon>
    </lineage>
</organism>
<comment type="caution">
    <text evidence="7">The sequence shown here is derived from an EMBL/GenBank/DDBJ whole genome shotgun (WGS) entry which is preliminary data.</text>
</comment>
<dbReference type="PANTHER" id="PTHR10687:SF2">
    <property type="entry name" value="SECRETORY CARRIER-ASSOCIATED MEMBRANE PROTEIN"/>
    <property type="match status" value="1"/>
</dbReference>
<evidence type="ECO:0000313" key="8">
    <source>
        <dbReference type="Proteomes" id="UP000078046"/>
    </source>
</evidence>
<dbReference type="GO" id="GO:0055038">
    <property type="term" value="C:recycling endosome membrane"/>
    <property type="evidence" value="ECO:0007669"/>
    <property type="project" value="TreeGrafter"/>
</dbReference>